<dbReference type="GO" id="GO:0016717">
    <property type="term" value="F:oxidoreductase activity, acting on paired donors, with oxidation of a pair of donors resulting in the reduction of molecular oxygen to two molecules of water"/>
    <property type="evidence" value="ECO:0007669"/>
    <property type="project" value="TreeGrafter"/>
</dbReference>
<organism evidence="6 7">
    <name type="scientific">Prochlorococcus marinus CUG1433</name>
    <dbReference type="NCBI Taxonomy" id="2774506"/>
    <lineage>
        <taxon>Bacteria</taxon>
        <taxon>Bacillati</taxon>
        <taxon>Cyanobacteriota</taxon>
        <taxon>Cyanophyceae</taxon>
        <taxon>Synechococcales</taxon>
        <taxon>Prochlorococcaceae</taxon>
        <taxon>Prochlorococcus</taxon>
    </lineage>
</organism>
<evidence type="ECO:0000259" key="5">
    <source>
        <dbReference type="Pfam" id="PF00487"/>
    </source>
</evidence>
<dbReference type="EMBL" id="JAEPLN010000001">
    <property type="protein sequence ID" value="MBO6971071.1"/>
    <property type="molecule type" value="Genomic_DNA"/>
</dbReference>
<feature type="domain" description="Fatty acid desaturase" evidence="5">
    <location>
        <begin position="61"/>
        <end position="279"/>
    </location>
</feature>
<name>A0A9D9FY23_PROMR</name>
<evidence type="ECO:0000256" key="4">
    <source>
        <dbReference type="SAM" id="Phobius"/>
    </source>
</evidence>
<evidence type="ECO:0000256" key="2">
    <source>
        <dbReference type="ARBA" id="ARBA00008749"/>
    </source>
</evidence>
<feature type="transmembrane region" description="Helical" evidence="4">
    <location>
        <begin position="196"/>
        <end position="215"/>
    </location>
</feature>
<comment type="cofactor">
    <cofactor evidence="1">
        <name>Fe(2+)</name>
        <dbReference type="ChEBI" id="CHEBI:29033"/>
    </cofactor>
</comment>
<keyword evidence="4" id="KW-0472">Membrane</keyword>
<feature type="transmembrane region" description="Helical" evidence="4">
    <location>
        <begin position="134"/>
        <end position="151"/>
    </location>
</feature>
<dbReference type="AlphaFoldDB" id="A0A9D9FY23"/>
<reference evidence="6" key="1">
    <citation type="journal article" date="2021" name="Front. Mar. Sci.">
        <title>Genomes of Diverse Isolates of Prochlorococcus High-Light-Adapted Clade II in the Western Pacific Ocean.</title>
        <authorList>
            <person name="Yan W."/>
            <person name="Feng X."/>
            <person name="Zhang W."/>
            <person name="Nawaz M.Z."/>
            <person name="Luo T."/>
            <person name="Zhang R."/>
            <person name="Jiao N."/>
        </authorList>
    </citation>
    <scope>NUCLEOTIDE SEQUENCE</scope>
    <source>
        <strain evidence="6">CUG1433</strain>
    </source>
</reference>
<feature type="transmembrane region" description="Helical" evidence="4">
    <location>
        <begin position="63"/>
        <end position="82"/>
    </location>
</feature>
<accession>A0A9D9FY23</accession>
<keyword evidence="4" id="KW-0812">Transmembrane</keyword>
<keyword evidence="3" id="KW-0408">Iron</keyword>
<gene>
    <name evidence="6" type="ORF">JJ842_04000</name>
</gene>
<dbReference type="PANTHER" id="PTHR19353">
    <property type="entry name" value="FATTY ACID DESATURASE 2"/>
    <property type="match status" value="1"/>
</dbReference>
<dbReference type="GO" id="GO:0008610">
    <property type="term" value="P:lipid biosynthetic process"/>
    <property type="evidence" value="ECO:0007669"/>
    <property type="project" value="UniProtKB-ARBA"/>
</dbReference>
<dbReference type="Pfam" id="PF00487">
    <property type="entry name" value="FA_desaturase"/>
    <property type="match status" value="1"/>
</dbReference>
<evidence type="ECO:0000256" key="1">
    <source>
        <dbReference type="ARBA" id="ARBA00001954"/>
    </source>
</evidence>
<dbReference type="CDD" id="cd03514">
    <property type="entry name" value="CrtR_beta-carotene-hydroxylase"/>
    <property type="match status" value="1"/>
</dbReference>
<keyword evidence="4" id="KW-1133">Transmembrane helix</keyword>
<comment type="caution">
    <text evidence="6">The sequence shown here is derived from an EMBL/GenBank/DDBJ whole genome shotgun (WGS) entry which is preliminary data.</text>
</comment>
<dbReference type="Proteomes" id="UP000668060">
    <property type="component" value="Unassembled WGS sequence"/>
</dbReference>
<feature type="transmembrane region" description="Helical" evidence="4">
    <location>
        <begin position="34"/>
        <end position="57"/>
    </location>
</feature>
<proteinExistence type="inferred from homology"/>
<evidence type="ECO:0000313" key="7">
    <source>
        <dbReference type="Proteomes" id="UP000668060"/>
    </source>
</evidence>
<feature type="transmembrane region" description="Helical" evidence="4">
    <location>
        <begin position="94"/>
        <end position="114"/>
    </location>
</feature>
<dbReference type="InterPro" id="IPR005804">
    <property type="entry name" value="FA_desaturase_dom"/>
</dbReference>
<dbReference type="PANTHER" id="PTHR19353:SF19">
    <property type="entry name" value="DELTA(5) FATTY ACID DESATURASE C-RELATED"/>
    <property type="match status" value="1"/>
</dbReference>
<comment type="similarity">
    <text evidence="2">Belongs to the fatty acid desaturase type 2 family.</text>
</comment>
<dbReference type="InterPro" id="IPR012171">
    <property type="entry name" value="Fatty_acid_desaturase"/>
</dbReference>
<protein>
    <submittedName>
        <fullName evidence="6">Fatty acid desaturase</fullName>
    </submittedName>
</protein>
<dbReference type="GO" id="GO:0016020">
    <property type="term" value="C:membrane"/>
    <property type="evidence" value="ECO:0007669"/>
    <property type="project" value="TreeGrafter"/>
</dbReference>
<evidence type="ECO:0000256" key="3">
    <source>
        <dbReference type="ARBA" id="ARBA00023004"/>
    </source>
</evidence>
<sequence length="339" mass="40166">MSNLTNKNTQKVTNSSKSFNWQREIKNYVDPPNFWNPTLVLFFGGYFLAFLSVWQWYRGVWPLPLLVATAFLALHIEGTVIHDACHKAAHPVPWINQAMGHGSAILLGFSFPVFTRVHLQHHIHVNHPKHDPDHIVSTFGPIWLIAPRFFYHEVFFFQRKLWRKYELLQWGIERSIFITIILAGIKFDFMNLIYNLWFGPALMVGVTLGIFFDYLPHRPFRSRNKWINSRVYPSRFMNLLIMGQNYHLIHHLWPSIPWFEYKIAYEKTKPLLDMKGSPQRVGIFESKEDIYNFIYDLLIGIRSHSKKRGKIRKIINLYPGYKLKKFFLRIVNKTFIGSN</sequence>
<evidence type="ECO:0000313" key="6">
    <source>
        <dbReference type="EMBL" id="MBO6971071.1"/>
    </source>
</evidence>